<keyword evidence="1" id="KW-1133">Transmembrane helix</keyword>
<proteinExistence type="predicted"/>
<evidence type="ECO:0008006" key="3">
    <source>
        <dbReference type="Google" id="ProtNLM"/>
    </source>
</evidence>
<keyword evidence="1" id="KW-0472">Membrane</keyword>
<organism evidence="2">
    <name type="scientific">uncultured marine thaumarchaeote KM3_78_E10</name>
    <dbReference type="NCBI Taxonomy" id="1456292"/>
    <lineage>
        <taxon>Archaea</taxon>
        <taxon>Nitrososphaerota</taxon>
        <taxon>environmental samples</taxon>
    </lineage>
</organism>
<accession>A0A075HTC8</accession>
<sequence length="414" mass="49162">MNEFIIFLFAAVVFFIIEIIVRRIVLQANKDFQWLIVEKDKTPLLDKQGLSKFISHGFDAELGWVRKPNTSHDEIGKFGKTNWTINQFGARTNPNFDNSKSNISCYGDSFTFSRQVNNDETWPHYLSELTDSNVINFGVGNYGIDQALLRLKREFSKHPTKIVIIGVVPETICRIVSVWKHYYEYGNTFGFKPRFHLKNNNLNLIENPINEKNKFEKYQNYLDDIKRNDFFYENKFLKEKISFPYCITILKNFRRNFGIINSVQKIAQRKKRKLEYADIEWNPMKIIMRINLDWRIKLFKDNETCELLKQILVEYVNYAKKQKFKPVFVFLPQKDDVLFVKQNFHFYRNFVNELKKIEDLFFIDIIKDMTNLQGIDNLFSDNNEYGGHYSKDGNQKVAELIFNELKVLNGLDKI</sequence>
<feature type="transmembrane region" description="Helical" evidence="1">
    <location>
        <begin position="6"/>
        <end position="25"/>
    </location>
</feature>
<dbReference type="SUPFAM" id="SSF52266">
    <property type="entry name" value="SGNH hydrolase"/>
    <property type="match status" value="1"/>
</dbReference>
<dbReference type="EMBL" id="KF901089">
    <property type="protein sequence ID" value="AIF17687.1"/>
    <property type="molecule type" value="Genomic_DNA"/>
</dbReference>
<evidence type="ECO:0000256" key="1">
    <source>
        <dbReference type="SAM" id="Phobius"/>
    </source>
</evidence>
<name>A0A075HTC8_9ARCH</name>
<reference evidence="2" key="1">
    <citation type="journal article" date="2014" name="Genome Biol. Evol.">
        <title>Pangenome evidence for extensive interdomain horizontal transfer affecting lineage core and shell genes in uncultured planktonic thaumarchaeota and euryarchaeota.</title>
        <authorList>
            <person name="Deschamps P."/>
            <person name="Zivanovic Y."/>
            <person name="Moreira D."/>
            <person name="Rodriguez-Valera F."/>
            <person name="Lopez-Garcia P."/>
        </authorList>
    </citation>
    <scope>NUCLEOTIDE SEQUENCE</scope>
</reference>
<dbReference type="AlphaFoldDB" id="A0A075HTC8"/>
<dbReference type="Gene3D" id="3.40.50.1110">
    <property type="entry name" value="SGNH hydrolase"/>
    <property type="match status" value="2"/>
</dbReference>
<protein>
    <recommendedName>
        <fullName evidence="3">SGNH/GDSL hydrolase family protein</fullName>
    </recommendedName>
</protein>
<dbReference type="InterPro" id="IPR036514">
    <property type="entry name" value="SGNH_hydro_sf"/>
</dbReference>
<evidence type="ECO:0000313" key="2">
    <source>
        <dbReference type="EMBL" id="AIF17687.1"/>
    </source>
</evidence>
<keyword evidence="1" id="KW-0812">Transmembrane</keyword>